<dbReference type="SUPFAM" id="SSF54695">
    <property type="entry name" value="POZ domain"/>
    <property type="match status" value="1"/>
</dbReference>
<dbReference type="SUPFAM" id="SSF81382">
    <property type="entry name" value="Skp1 dimerisation domain-like"/>
    <property type="match status" value="1"/>
</dbReference>
<dbReference type="InterPro" id="IPR016073">
    <property type="entry name" value="Skp1_comp_POZ"/>
</dbReference>
<feature type="domain" description="SKP1 component dimerisation" evidence="5">
    <location>
        <begin position="110"/>
        <end position="156"/>
    </location>
</feature>
<dbReference type="EMBL" id="JAYMYQ010000006">
    <property type="protein sequence ID" value="KAK7324248.1"/>
    <property type="molecule type" value="Genomic_DNA"/>
</dbReference>
<comment type="similarity">
    <text evidence="2 4">Belongs to the SKP1 family.</text>
</comment>
<protein>
    <recommendedName>
        <fullName evidence="4">SKP1-like protein</fullName>
    </recommendedName>
</protein>
<dbReference type="PIRSF" id="PIRSF028729">
    <property type="entry name" value="E3_ubiquit_lig_SCF_Skp"/>
    <property type="match status" value="1"/>
</dbReference>
<reference evidence="7 8" key="1">
    <citation type="submission" date="2024-01" db="EMBL/GenBank/DDBJ databases">
        <title>The genomes of 5 underutilized Papilionoideae crops provide insights into root nodulation and disease resistanc.</title>
        <authorList>
            <person name="Jiang F."/>
        </authorList>
    </citation>
    <scope>NUCLEOTIDE SEQUENCE [LARGE SCALE GENOMIC DNA]</scope>
    <source>
        <strain evidence="7">LVBAO_FW01</strain>
        <tissue evidence="7">Leaves</tissue>
    </source>
</reference>
<dbReference type="GO" id="GO:0009867">
    <property type="term" value="P:jasmonic acid mediated signaling pathway"/>
    <property type="evidence" value="ECO:0007669"/>
    <property type="project" value="UniProtKB-ARBA"/>
</dbReference>
<comment type="subunit">
    <text evidence="4">Part of a SCF (SKP1-cullin-F-box) protein ligase complex.</text>
</comment>
<evidence type="ECO:0000256" key="1">
    <source>
        <dbReference type="ARBA" id="ARBA00004906"/>
    </source>
</evidence>
<dbReference type="InterPro" id="IPR016072">
    <property type="entry name" value="Skp1_comp_dimer"/>
</dbReference>
<gene>
    <name evidence="7" type="ORF">VNO77_27778</name>
</gene>
<accession>A0AAN9KZH6</accession>
<evidence type="ECO:0000259" key="6">
    <source>
        <dbReference type="Pfam" id="PF03931"/>
    </source>
</evidence>
<keyword evidence="3 4" id="KW-0833">Ubl conjugation pathway</keyword>
<keyword evidence="8" id="KW-1185">Reference proteome</keyword>
<dbReference type="Proteomes" id="UP001367508">
    <property type="component" value="Unassembled WGS sequence"/>
</dbReference>
<evidence type="ECO:0000256" key="2">
    <source>
        <dbReference type="ARBA" id="ARBA00009993"/>
    </source>
</evidence>
<sequence length="164" mass="18623">MAEQGGSKTTIKLKCSDNAIFEVELFIAKQMQTVQSYIDANSAATSLIIPLPNVCSAELTKIIDYCHVHHRNGDAGDSGEFKEFDRQFLAAMSYDELKALFVASNYLNIKDLFNFLSRSIANIIENKSVEFVRNFFDVENDYTVQEEARLRKQNAWTFEGVDDD</sequence>
<dbReference type="InterPro" id="IPR036296">
    <property type="entry name" value="SKP1-like_dim_sf"/>
</dbReference>
<comment type="function">
    <text evidence="4">Involved in ubiquitination and subsequent proteasomal degradation of target proteins. Together with CUL1, RBX1 and a F-box protein, it forms a SCF E3 ubiquitin ligase complex. The functional specificity of this complex depends on the type of F-box protein. In the SCF complex, it serves as an adapter that links the F-box protein to CUL1.</text>
</comment>
<evidence type="ECO:0000313" key="8">
    <source>
        <dbReference type="Proteomes" id="UP001367508"/>
    </source>
</evidence>
<evidence type="ECO:0000256" key="4">
    <source>
        <dbReference type="PIRNR" id="PIRNR028729"/>
    </source>
</evidence>
<dbReference type="InterPro" id="IPR011333">
    <property type="entry name" value="SKP1/BTB/POZ_sf"/>
</dbReference>
<evidence type="ECO:0000313" key="7">
    <source>
        <dbReference type="EMBL" id="KAK7324248.1"/>
    </source>
</evidence>
<dbReference type="InterPro" id="IPR016897">
    <property type="entry name" value="SKP1"/>
</dbReference>
<dbReference type="AlphaFoldDB" id="A0AAN9KZH6"/>
<name>A0AAN9KZH6_CANGL</name>
<dbReference type="GO" id="GO:0016567">
    <property type="term" value="P:protein ubiquitination"/>
    <property type="evidence" value="ECO:0007669"/>
    <property type="project" value="UniProtKB-UniRule"/>
</dbReference>
<organism evidence="7 8">
    <name type="scientific">Canavalia gladiata</name>
    <name type="common">Sword bean</name>
    <name type="synonym">Dolichos gladiatus</name>
    <dbReference type="NCBI Taxonomy" id="3824"/>
    <lineage>
        <taxon>Eukaryota</taxon>
        <taxon>Viridiplantae</taxon>
        <taxon>Streptophyta</taxon>
        <taxon>Embryophyta</taxon>
        <taxon>Tracheophyta</taxon>
        <taxon>Spermatophyta</taxon>
        <taxon>Magnoliopsida</taxon>
        <taxon>eudicotyledons</taxon>
        <taxon>Gunneridae</taxon>
        <taxon>Pentapetalae</taxon>
        <taxon>rosids</taxon>
        <taxon>fabids</taxon>
        <taxon>Fabales</taxon>
        <taxon>Fabaceae</taxon>
        <taxon>Papilionoideae</taxon>
        <taxon>50 kb inversion clade</taxon>
        <taxon>NPAAA clade</taxon>
        <taxon>indigoferoid/millettioid clade</taxon>
        <taxon>Phaseoleae</taxon>
        <taxon>Canavalia</taxon>
    </lineage>
</organism>
<dbReference type="SMART" id="SM00512">
    <property type="entry name" value="Skp1"/>
    <property type="match status" value="1"/>
</dbReference>
<dbReference type="Gene3D" id="3.30.710.10">
    <property type="entry name" value="Potassium Channel Kv1.1, Chain A"/>
    <property type="match status" value="1"/>
</dbReference>
<comment type="caution">
    <text evidence="7">The sequence shown here is derived from an EMBL/GenBank/DDBJ whole genome shotgun (WGS) entry which is preliminary data.</text>
</comment>
<dbReference type="GO" id="GO:0006511">
    <property type="term" value="P:ubiquitin-dependent protein catabolic process"/>
    <property type="evidence" value="ECO:0007669"/>
    <property type="project" value="InterPro"/>
</dbReference>
<feature type="domain" description="SKP1 component POZ" evidence="6">
    <location>
        <begin position="10"/>
        <end position="70"/>
    </location>
</feature>
<dbReference type="Pfam" id="PF03931">
    <property type="entry name" value="Skp1_POZ"/>
    <property type="match status" value="1"/>
</dbReference>
<evidence type="ECO:0000259" key="5">
    <source>
        <dbReference type="Pfam" id="PF01466"/>
    </source>
</evidence>
<evidence type="ECO:0000256" key="3">
    <source>
        <dbReference type="ARBA" id="ARBA00022786"/>
    </source>
</evidence>
<comment type="pathway">
    <text evidence="1 4">Protein modification; protein ubiquitination.</text>
</comment>
<proteinExistence type="inferred from homology"/>
<dbReference type="PANTHER" id="PTHR11165">
    <property type="entry name" value="SKP1"/>
    <property type="match status" value="1"/>
</dbReference>
<dbReference type="Pfam" id="PF01466">
    <property type="entry name" value="Skp1"/>
    <property type="match status" value="1"/>
</dbReference>
<dbReference type="InterPro" id="IPR001232">
    <property type="entry name" value="SKP1-like"/>
</dbReference>